<dbReference type="InterPro" id="IPR005471">
    <property type="entry name" value="Tscrpt_reg_IclR_N"/>
</dbReference>
<dbReference type="InterPro" id="IPR029016">
    <property type="entry name" value="GAF-like_dom_sf"/>
</dbReference>
<dbReference type="Gene3D" id="3.30.450.40">
    <property type="match status" value="1"/>
</dbReference>
<dbReference type="InterPro" id="IPR036390">
    <property type="entry name" value="WH_DNA-bd_sf"/>
</dbReference>
<comment type="function">
    <text evidence="5">May be an activator protein for the gylABX operon.</text>
</comment>
<dbReference type="InterPro" id="IPR050707">
    <property type="entry name" value="HTH_MetabolicPath_Reg"/>
</dbReference>
<dbReference type="GO" id="GO:0006071">
    <property type="term" value="P:glycerol metabolic process"/>
    <property type="evidence" value="ECO:0007669"/>
    <property type="project" value="UniProtKB-KW"/>
</dbReference>
<keyword evidence="1" id="KW-0319">Glycerol metabolism</keyword>
<comment type="caution">
    <text evidence="9">The sequence shown here is derived from an EMBL/GenBank/DDBJ whole genome shotgun (WGS) entry which is preliminary data.</text>
</comment>
<keyword evidence="10" id="KW-1185">Reference proteome</keyword>
<evidence type="ECO:0000259" key="8">
    <source>
        <dbReference type="PROSITE" id="PS51078"/>
    </source>
</evidence>
<accession>A0A7K1UN53</accession>
<dbReference type="FunFam" id="1.10.10.10:FF:000056">
    <property type="entry name" value="IclR family transcriptional regulator"/>
    <property type="match status" value="1"/>
</dbReference>
<evidence type="ECO:0000313" key="9">
    <source>
        <dbReference type="EMBL" id="MVT27722.1"/>
    </source>
</evidence>
<gene>
    <name evidence="9" type="ORF">GNZ21_15395</name>
</gene>
<evidence type="ECO:0000256" key="4">
    <source>
        <dbReference type="ARBA" id="ARBA00023163"/>
    </source>
</evidence>
<evidence type="ECO:0000256" key="3">
    <source>
        <dbReference type="ARBA" id="ARBA00023125"/>
    </source>
</evidence>
<feature type="domain" description="HTH iclR-type" evidence="7">
    <location>
        <begin position="21"/>
        <end position="82"/>
    </location>
</feature>
<dbReference type="EMBL" id="WRPM01000103">
    <property type="protein sequence ID" value="MVT27722.1"/>
    <property type="molecule type" value="Genomic_DNA"/>
</dbReference>
<reference evidence="9 10" key="1">
    <citation type="submission" date="2019-12" db="EMBL/GenBank/DDBJ databases">
        <title>Nesterenkonia muleiensis sp. nov., a novel actinobacterium isolated from sap of Populus euphratica.</title>
        <authorList>
            <person name="Wang R."/>
        </authorList>
    </citation>
    <scope>NUCLEOTIDE SEQUENCE [LARGE SCALE GENOMIC DNA]</scope>
    <source>
        <strain evidence="9 10">F10</strain>
    </source>
</reference>
<dbReference type="RefSeq" id="WP_157325938.1">
    <property type="nucleotide sequence ID" value="NZ_BMFX01000010.1"/>
</dbReference>
<dbReference type="PANTHER" id="PTHR30136">
    <property type="entry name" value="HELIX-TURN-HELIX TRANSCRIPTIONAL REGULATOR, ICLR FAMILY"/>
    <property type="match status" value="1"/>
</dbReference>
<feature type="domain" description="IclR-ED" evidence="8">
    <location>
        <begin position="83"/>
        <end position="262"/>
    </location>
</feature>
<dbReference type="PROSITE" id="PS51077">
    <property type="entry name" value="HTH_ICLR"/>
    <property type="match status" value="1"/>
</dbReference>
<dbReference type="InterPro" id="IPR036388">
    <property type="entry name" value="WH-like_DNA-bd_sf"/>
</dbReference>
<protein>
    <recommendedName>
        <fullName evidence="6">Glycerol operon regulatory protein</fullName>
    </recommendedName>
</protein>
<dbReference type="Proteomes" id="UP000460157">
    <property type="component" value="Unassembled WGS sequence"/>
</dbReference>
<dbReference type="SUPFAM" id="SSF46785">
    <property type="entry name" value="Winged helix' DNA-binding domain"/>
    <property type="match status" value="1"/>
</dbReference>
<dbReference type="InterPro" id="IPR014757">
    <property type="entry name" value="Tscrpt_reg_IclR_C"/>
</dbReference>
<dbReference type="SUPFAM" id="SSF55781">
    <property type="entry name" value="GAF domain-like"/>
    <property type="match status" value="1"/>
</dbReference>
<keyword evidence="2" id="KW-0805">Transcription regulation</keyword>
<sequence>MSDMATTAAEKSSTSVPPGQVQSIARAFTVLETVARAEHPVGVTEISEASGVPTGTVYRMARTLTELGYLRKDGRSKYTIGGRVLVLTKASTDYVAALARPHLDELAALFGETVALGTLQDDAIMYLAQAAGRRTIRMFTSLGERIHPHCTAIGKALLADREDAEVQALLRRTGMPRYTDQTITDEQHFLDVLGATRERGYALNEGEQEEGMRCIAIRLPYAAKPLGFSLSAPTARMSDATIAGYLPHLRQKAEQLTDELYEYTSSY</sequence>
<dbReference type="GO" id="GO:0045892">
    <property type="term" value="P:negative regulation of DNA-templated transcription"/>
    <property type="evidence" value="ECO:0007669"/>
    <property type="project" value="TreeGrafter"/>
</dbReference>
<dbReference type="Gene3D" id="1.10.10.10">
    <property type="entry name" value="Winged helix-like DNA-binding domain superfamily/Winged helix DNA-binding domain"/>
    <property type="match status" value="1"/>
</dbReference>
<evidence type="ECO:0000313" key="10">
    <source>
        <dbReference type="Proteomes" id="UP000460157"/>
    </source>
</evidence>
<evidence type="ECO:0000259" key="7">
    <source>
        <dbReference type="PROSITE" id="PS51077"/>
    </source>
</evidence>
<evidence type="ECO:0000256" key="6">
    <source>
        <dbReference type="ARBA" id="ARBA00070406"/>
    </source>
</evidence>
<organism evidence="9 10">
    <name type="scientific">Nesterenkonia alkaliphila</name>
    <dbReference type="NCBI Taxonomy" id="1463631"/>
    <lineage>
        <taxon>Bacteria</taxon>
        <taxon>Bacillati</taxon>
        <taxon>Actinomycetota</taxon>
        <taxon>Actinomycetes</taxon>
        <taxon>Micrococcales</taxon>
        <taxon>Micrococcaceae</taxon>
        <taxon>Nesterenkonia</taxon>
    </lineage>
</organism>
<dbReference type="Pfam" id="PF09339">
    <property type="entry name" value="HTH_IclR"/>
    <property type="match status" value="1"/>
</dbReference>
<dbReference type="OrthoDB" id="8479143at2"/>
<evidence type="ECO:0000256" key="5">
    <source>
        <dbReference type="ARBA" id="ARBA00058938"/>
    </source>
</evidence>
<evidence type="ECO:0000256" key="2">
    <source>
        <dbReference type="ARBA" id="ARBA00023015"/>
    </source>
</evidence>
<dbReference type="GO" id="GO:0003700">
    <property type="term" value="F:DNA-binding transcription factor activity"/>
    <property type="evidence" value="ECO:0007669"/>
    <property type="project" value="TreeGrafter"/>
</dbReference>
<dbReference type="Pfam" id="PF01614">
    <property type="entry name" value="IclR_C"/>
    <property type="match status" value="1"/>
</dbReference>
<proteinExistence type="predicted"/>
<keyword evidence="4" id="KW-0804">Transcription</keyword>
<dbReference type="PANTHER" id="PTHR30136:SF24">
    <property type="entry name" value="HTH-TYPE TRANSCRIPTIONAL REPRESSOR ALLR"/>
    <property type="match status" value="1"/>
</dbReference>
<dbReference type="GO" id="GO:0003677">
    <property type="term" value="F:DNA binding"/>
    <property type="evidence" value="ECO:0007669"/>
    <property type="project" value="UniProtKB-KW"/>
</dbReference>
<name>A0A7K1UN53_9MICC</name>
<dbReference type="SMART" id="SM00346">
    <property type="entry name" value="HTH_ICLR"/>
    <property type="match status" value="1"/>
</dbReference>
<keyword evidence="3" id="KW-0238">DNA-binding</keyword>
<evidence type="ECO:0000256" key="1">
    <source>
        <dbReference type="ARBA" id="ARBA00022798"/>
    </source>
</evidence>
<dbReference type="AlphaFoldDB" id="A0A7K1UN53"/>
<dbReference type="PROSITE" id="PS51078">
    <property type="entry name" value="ICLR_ED"/>
    <property type="match status" value="1"/>
</dbReference>